<dbReference type="PANTHER" id="PTHR11362:SF141">
    <property type="entry name" value="PHOSPHATIDYLETHANOLAMINE-BINDING PROTEIN"/>
    <property type="match status" value="1"/>
</dbReference>
<dbReference type="CDD" id="cd00866">
    <property type="entry name" value="PEBP_euk"/>
    <property type="match status" value="1"/>
</dbReference>
<feature type="signal peptide" evidence="1">
    <location>
        <begin position="1"/>
        <end position="18"/>
    </location>
</feature>
<dbReference type="AlphaFoldDB" id="A0A2V1DM56"/>
<dbReference type="InterPro" id="IPR035810">
    <property type="entry name" value="PEBP_euk"/>
</dbReference>
<dbReference type="OrthoDB" id="2506647at2759"/>
<dbReference type="SUPFAM" id="SSF49777">
    <property type="entry name" value="PEBP-like"/>
    <property type="match status" value="1"/>
</dbReference>
<feature type="chain" id="PRO_5015884691" evidence="1">
    <location>
        <begin position="19"/>
        <end position="245"/>
    </location>
</feature>
<evidence type="ECO:0000313" key="3">
    <source>
        <dbReference type="Proteomes" id="UP000244855"/>
    </source>
</evidence>
<organism evidence="2 3">
    <name type="scientific">Periconia macrospinosa</name>
    <dbReference type="NCBI Taxonomy" id="97972"/>
    <lineage>
        <taxon>Eukaryota</taxon>
        <taxon>Fungi</taxon>
        <taxon>Dikarya</taxon>
        <taxon>Ascomycota</taxon>
        <taxon>Pezizomycotina</taxon>
        <taxon>Dothideomycetes</taxon>
        <taxon>Pleosporomycetidae</taxon>
        <taxon>Pleosporales</taxon>
        <taxon>Massarineae</taxon>
        <taxon>Periconiaceae</taxon>
        <taxon>Periconia</taxon>
    </lineage>
</organism>
<proteinExistence type="predicted"/>
<protein>
    <submittedName>
        <fullName evidence="2">PEBP-like protein</fullName>
    </submittedName>
</protein>
<reference evidence="2 3" key="1">
    <citation type="journal article" date="2018" name="Sci. Rep.">
        <title>Comparative genomics provides insights into the lifestyle and reveals functional heterogeneity of dark septate endophytic fungi.</title>
        <authorList>
            <person name="Knapp D.G."/>
            <person name="Nemeth J.B."/>
            <person name="Barry K."/>
            <person name="Hainaut M."/>
            <person name="Henrissat B."/>
            <person name="Johnson J."/>
            <person name="Kuo A."/>
            <person name="Lim J.H.P."/>
            <person name="Lipzen A."/>
            <person name="Nolan M."/>
            <person name="Ohm R.A."/>
            <person name="Tamas L."/>
            <person name="Grigoriev I.V."/>
            <person name="Spatafora J.W."/>
            <person name="Nagy L.G."/>
            <person name="Kovacs G.M."/>
        </authorList>
    </citation>
    <scope>NUCLEOTIDE SEQUENCE [LARGE SCALE GENOMIC DNA]</scope>
    <source>
        <strain evidence="2 3">DSE2036</strain>
    </source>
</reference>
<evidence type="ECO:0000256" key="1">
    <source>
        <dbReference type="SAM" id="SignalP"/>
    </source>
</evidence>
<gene>
    <name evidence="2" type="ORF">DM02DRAFT_711877</name>
</gene>
<dbReference type="InterPro" id="IPR036610">
    <property type="entry name" value="PEBP-like_sf"/>
</dbReference>
<dbReference type="GO" id="GO:0030414">
    <property type="term" value="F:peptidase inhibitor activity"/>
    <property type="evidence" value="ECO:0007669"/>
    <property type="project" value="TreeGrafter"/>
</dbReference>
<dbReference type="GO" id="GO:0030162">
    <property type="term" value="P:regulation of proteolysis"/>
    <property type="evidence" value="ECO:0007669"/>
    <property type="project" value="TreeGrafter"/>
</dbReference>
<dbReference type="Gene3D" id="3.90.280.10">
    <property type="entry name" value="PEBP-like"/>
    <property type="match status" value="1"/>
</dbReference>
<name>A0A2V1DM56_9PLEO</name>
<dbReference type="GO" id="GO:0046578">
    <property type="term" value="P:regulation of Ras protein signal transduction"/>
    <property type="evidence" value="ECO:0007669"/>
    <property type="project" value="TreeGrafter"/>
</dbReference>
<dbReference type="InterPro" id="IPR008914">
    <property type="entry name" value="PEBP"/>
</dbReference>
<dbReference type="PANTHER" id="PTHR11362">
    <property type="entry name" value="PHOSPHATIDYLETHANOLAMINE-BINDING PROTEIN"/>
    <property type="match status" value="1"/>
</dbReference>
<dbReference type="Proteomes" id="UP000244855">
    <property type="component" value="Unassembled WGS sequence"/>
</dbReference>
<dbReference type="EMBL" id="KZ805395">
    <property type="protein sequence ID" value="PVH99266.1"/>
    <property type="molecule type" value="Genomic_DNA"/>
</dbReference>
<sequence>MYFSSSVVVAILAGIAQAQTPQGFKPEVKNKLDVMFNSTMVSKPGQLLSKAETASAPQIAASSSMVDSSKSYVFVMLDLDVPAAQGNATRRVLLHAMETGFKPTSQKIAGNAVLLASTEKGPASYIPPGPPATDTIPHRYVQMLFEQPQTLAVQASDFANMQARINFDITSFAEKNKLGEPMAANFFTVDGKATAAGGKGGAKGTASASGAMPSRTAAPFTGAAGQLDVSYGLAGLLGGLALVAV</sequence>
<evidence type="ECO:0000313" key="2">
    <source>
        <dbReference type="EMBL" id="PVH99266.1"/>
    </source>
</evidence>
<keyword evidence="3" id="KW-1185">Reference proteome</keyword>
<dbReference type="GO" id="GO:0005543">
    <property type="term" value="F:phospholipid binding"/>
    <property type="evidence" value="ECO:0007669"/>
    <property type="project" value="TreeGrafter"/>
</dbReference>
<keyword evidence="1" id="KW-0732">Signal</keyword>
<dbReference type="STRING" id="97972.A0A2V1DM56"/>
<accession>A0A2V1DM56</accession>
<dbReference type="Pfam" id="PF01161">
    <property type="entry name" value="PBP"/>
    <property type="match status" value="1"/>
</dbReference>